<dbReference type="Proteomes" id="UP001597229">
    <property type="component" value="Unassembled WGS sequence"/>
</dbReference>
<gene>
    <name evidence="1" type="ORF">ACFQ3F_04970</name>
</gene>
<evidence type="ECO:0000313" key="1">
    <source>
        <dbReference type="EMBL" id="MFD1247131.1"/>
    </source>
</evidence>
<proteinExistence type="predicted"/>
<protein>
    <submittedName>
        <fullName evidence="1">Uncharacterized protein</fullName>
    </submittedName>
</protein>
<keyword evidence="2" id="KW-1185">Reference proteome</keyword>
<sequence length="107" mass="12367">MTWTETHRRWQALRAVEEQLWAAADPVLPWDDELAAIFGDREGLRAALRYRWRLAVSAQLDTHLPERVLEEQRRRLAERARGVLRVLDDEALDKGGRDELGTTHAVA</sequence>
<comment type="caution">
    <text evidence="1">The sequence shown here is derived from an EMBL/GenBank/DDBJ whole genome shotgun (WGS) entry which is preliminary data.</text>
</comment>
<accession>A0ABW3VVM7</accession>
<evidence type="ECO:0000313" key="2">
    <source>
        <dbReference type="Proteomes" id="UP001597229"/>
    </source>
</evidence>
<dbReference type="EMBL" id="JBHTLX010000006">
    <property type="protein sequence ID" value="MFD1247131.1"/>
    <property type="molecule type" value="Genomic_DNA"/>
</dbReference>
<dbReference type="RefSeq" id="WP_367920434.1">
    <property type="nucleotide sequence ID" value="NZ_BAABAC010000031.1"/>
</dbReference>
<reference evidence="2" key="1">
    <citation type="journal article" date="2019" name="Int. J. Syst. Evol. Microbiol.">
        <title>The Global Catalogue of Microorganisms (GCM) 10K type strain sequencing project: providing services to taxonomists for standard genome sequencing and annotation.</title>
        <authorList>
            <consortium name="The Broad Institute Genomics Platform"/>
            <consortium name="The Broad Institute Genome Sequencing Center for Infectious Disease"/>
            <person name="Wu L."/>
            <person name="Ma J."/>
        </authorList>
    </citation>
    <scope>NUCLEOTIDE SEQUENCE [LARGE SCALE GENOMIC DNA]</scope>
    <source>
        <strain evidence="2">CCUG 52478</strain>
    </source>
</reference>
<name>A0ABW3VVM7_9ACTN</name>
<organism evidence="1 2">
    <name type="scientific">Nocardioides ginsengisoli</name>
    <dbReference type="NCBI Taxonomy" id="363868"/>
    <lineage>
        <taxon>Bacteria</taxon>
        <taxon>Bacillati</taxon>
        <taxon>Actinomycetota</taxon>
        <taxon>Actinomycetes</taxon>
        <taxon>Propionibacteriales</taxon>
        <taxon>Nocardioidaceae</taxon>
        <taxon>Nocardioides</taxon>
    </lineage>
</organism>